<dbReference type="RefSeq" id="WP_184000837.1">
    <property type="nucleotide sequence ID" value="NZ_JACIEH010000007.1"/>
</dbReference>
<organism evidence="1 2">
    <name type="scientific">Sphingomonas kyeonggiensis</name>
    <dbReference type="NCBI Taxonomy" id="1268553"/>
    <lineage>
        <taxon>Bacteria</taxon>
        <taxon>Pseudomonadati</taxon>
        <taxon>Pseudomonadota</taxon>
        <taxon>Alphaproteobacteria</taxon>
        <taxon>Sphingomonadales</taxon>
        <taxon>Sphingomonadaceae</taxon>
        <taxon>Sphingomonas</taxon>
    </lineage>
</organism>
<evidence type="ECO:0000313" key="2">
    <source>
        <dbReference type="Proteomes" id="UP000557392"/>
    </source>
</evidence>
<dbReference type="EMBL" id="JACIEH010000007">
    <property type="protein sequence ID" value="MBB4101475.1"/>
    <property type="molecule type" value="Genomic_DNA"/>
</dbReference>
<dbReference type="Proteomes" id="UP000557392">
    <property type="component" value="Unassembled WGS sequence"/>
</dbReference>
<dbReference type="AlphaFoldDB" id="A0A7W6JXN3"/>
<gene>
    <name evidence="1" type="ORF">GGR46_005069</name>
</gene>
<reference evidence="1 2" key="1">
    <citation type="submission" date="2020-08" db="EMBL/GenBank/DDBJ databases">
        <title>Genomic Encyclopedia of Type Strains, Phase IV (KMG-IV): sequencing the most valuable type-strain genomes for metagenomic binning, comparative biology and taxonomic classification.</title>
        <authorList>
            <person name="Goeker M."/>
        </authorList>
    </citation>
    <scope>NUCLEOTIDE SEQUENCE [LARGE SCALE GENOMIC DNA]</scope>
    <source>
        <strain evidence="1 2">DSM 101806</strain>
    </source>
</reference>
<comment type="caution">
    <text evidence="1">The sequence shown here is derived from an EMBL/GenBank/DDBJ whole genome shotgun (WGS) entry which is preliminary data.</text>
</comment>
<evidence type="ECO:0000313" key="1">
    <source>
        <dbReference type="EMBL" id="MBB4101475.1"/>
    </source>
</evidence>
<protein>
    <submittedName>
        <fullName evidence="1">Uncharacterized protein</fullName>
    </submittedName>
</protein>
<accession>A0A7W6JXN3</accession>
<proteinExistence type="predicted"/>
<name>A0A7W6JXN3_9SPHN</name>
<sequence>MRDLSPYGRQYLIDQDRKPVDKAAAQFAASLGNAAFIAEYRAVLTAFIAQHQNDADPALIANYRAQLDALPRAD</sequence>
<keyword evidence="2" id="KW-1185">Reference proteome</keyword>